<dbReference type="EMBL" id="QYYH01000033">
    <property type="protein sequence ID" value="RJY18047.1"/>
    <property type="molecule type" value="Genomic_DNA"/>
</dbReference>
<evidence type="ECO:0000313" key="2">
    <source>
        <dbReference type="Proteomes" id="UP000273022"/>
    </source>
</evidence>
<organism evidence="1 2">
    <name type="scientific">Parashewanella spongiae</name>
    <dbReference type="NCBI Taxonomy" id="342950"/>
    <lineage>
        <taxon>Bacteria</taxon>
        <taxon>Pseudomonadati</taxon>
        <taxon>Pseudomonadota</taxon>
        <taxon>Gammaproteobacteria</taxon>
        <taxon>Alteromonadales</taxon>
        <taxon>Shewanellaceae</taxon>
        <taxon>Parashewanella</taxon>
    </lineage>
</organism>
<sequence>MLFPDQFPNYPALMAVFAIHSDFSSIASKFGRVVSYVEQHVVSSALSKPQALNVLHYSNEHGI</sequence>
<comment type="caution">
    <text evidence="1">The sequence shown here is derived from an EMBL/GenBank/DDBJ whole genome shotgun (WGS) entry which is preliminary data.</text>
</comment>
<dbReference type="AlphaFoldDB" id="A0A3A6TPZ8"/>
<proteinExistence type="predicted"/>
<accession>A0A3A6TPZ8</accession>
<keyword evidence="2" id="KW-1185">Reference proteome</keyword>
<dbReference type="Proteomes" id="UP000273022">
    <property type="component" value="Unassembled WGS sequence"/>
</dbReference>
<name>A0A3A6TPZ8_9GAMM</name>
<reference evidence="1 2" key="1">
    <citation type="submission" date="2018-09" db="EMBL/GenBank/DDBJ databases">
        <title>Phylogeny of the Shewanellaceae, and recommendation for two new genera, Pseudoshewanella and Parashewanella.</title>
        <authorList>
            <person name="Wang G."/>
        </authorList>
    </citation>
    <scope>NUCLEOTIDE SEQUENCE [LARGE SCALE GENOMIC DNA]</scope>
    <source>
        <strain evidence="1 2">KCTC 22492</strain>
    </source>
</reference>
<protein>
    <submittedName>
        <fullName evidence="1">Uncharacterized protein</fullName>
    </submittedName>
</protein>
<gene>
    <name evidence="1" type="ORF">D5R81_06975</name>
</gene>
<evidence type="ECO:0000313" key="1">
    <source>
        <dbReference type="EMBL" id="RJY18047.1"/>
    </source>
</evidence>